<proteinExistence type="predicted"/>
<evidence type="ECO:0000313" key="2">
    <source>
        <dbReference type="Proteomes" id="UP000077271"/>
    </source>
</evidence>
<dbReference type="OrthoDB" id="2835068at2"/>
<evidence type="ECO:0000313" key="1">
    <source>
        <dbReference type="EMBL" id="OAH55798.1"/>
    </source>
</evidence>
<dbReference type="AlphaFoldDB" id="A0A177KR09"/>
<dbReference type="Proteomes" id="UP000077271">
    <property type="component" value="Unassembled WGS sequence"/>
</dbReference>
<organism evidence="1 2">
    <name type="scientific">Domibacillus aminovorans</name>
    <dbReference type="NCBI Taxonomy" id="29332"/>
    <lineage>
        <taxon>Bacteria</taxon>
        <taxon>Bacillati</taxon>
        <taxon>Bacillota</taxon>
        <taxon>Bacilli</taxon>
        <taxon>Bacillales</taxon>
        <taxon>Bacillaceae</taxon>
        <taxon>Domibacillus</taxon>
    </lineage>
</organism>
<reference evidence="1 2" key="1">
    <citation type="submission" date="2016-01" db="EMBL/GenBank/DDBJ databases">
        <title>Investigation of taxonomic status of Bacillus aminovorans.</title>
        <authorList>
            <person name="Verma A."/>
            <person name="Pal Y."/>
            <person name="Krishnamurthi S."/>
        </authorList>
    </citation>
    <scope>NUCLEOTIDE SEQUENCE [LARGE SCALE GENOMIC DNA]</scope>
    <source>
        <strain evidence="1 2">DSM 4337</strain>
    </source>
</reference>
<comment type="caution">
    <text evidence="1">The sequence shown here is derived from an EMBL/GenBank/DDBJ whole genome shotgun (WGS) entry which is preliminary data.</text>
</comment>
<name>A0A177KR09_9BACI</name>
<dbReference type="RefSeq" id="WP_018393682.1">
    <property type="nucleotide sequence ID" value="NZ_LQWZ01000023.1"/>
</dbReference>
<accession>A0A177KR09</accession>
<protein>
    <submittedName>
        <fullName evidence="1">Uncharacterized protein</fullName>
    </submittedName>
</protein>
<dbReference type="EMBL" id="LQWZ01000023">
    <property type="protein sequence ID" value="OAH55798.1"/>
    <property type="molecule type" value="Genomic_DNA"/>
</dbReference>
<dbReference type="Gene3D" id="3.30.450.20">
    <property type="entry name" value="PAS domain"/>
    <property type="match status" value="1"/>
</dbReference>
<gene>
    <name evidence="1" type="ORF">AWH48_03745</name>
</gene>
<sequence>MASCLINLNAYTVLNNVNETALIADANLDIVWMNDTAGQMVHIYGLQYAEEAIGKSLAFFQLHDETNNHLLNGLHNGDCDTSIENLGLDCSDSD</sequence>